<comment type="caution">
    <text evidence="3">The sequence shown here is derived from an EMBL/GenBank/DDBJ whole genome shotgun (WGS) entry which is preliminary data.</text>
</comment>
<dbReference type="Proteomes" id="UP001501510">
    <property type="component" value="Unassembled WGS sequence"/>
</dbReference>
<keyword evidence="1" id="KW-0472">Membrane</keyword>
<dbReference type="SUPFAM" id="SSF54001">
    <property type="entry name" value="Cysteine proteinases"/>
    <property type="match status" value="1"/>
</dbReference>
<evidence type="ECO:0000313" key="4">
    <source>
        <dbReference type="Proteomes" id="UP001501510"/>
    </source>
</evidence>
<dbReference type="InterPro" id="IPR052557">
    <property type="entry name" value="CAP/Cytokinesis_protein"/>
</dbReference>
<name>A0ABN1JEL3_9CLOT</name>
<dbReference type="Pfam" id="PF01841">
    <property type="entry name" value="Transglut_core"/>
    <property type="match status" value="1"/>
</dbReference>
<evidence type="ECO:0000313" key="3">
    <source>
        <dbReference type="EMBL" id="GAA0737573.1"/>
    </source>
</evidence>
<evidence type="ECO:0000256" key="1">
    <source>
        <dbReference type="SAM" id="Phobius"/>
    </source>
</evidence>
<organism evidence="3 4">
    <name type="scientific">Clostridium oceanicum</name>
    <dbReference type="NCBI Taxonomy" id="1543"/>
    <lineage>
        <taxon>Bacteria</taxon>
        <taxon>Bacillati</taxon>
        <taxon>Bacillota</taxon>
        <taxon>Clostridia</taxon>
        <taxon>Eubacteriales</taxon>
        <taxon>Clostridiaceae</taxon>
        <taxon>Clostridium</taxon>
    </lineage>
</organism>
<feature type="transmembrane region" description="Helical" evidence="1">
    <location>
        <begin position="12"/>
        <end position="32"/>
    </location>
</feature>
<protein>
    <recommendedName>
        <fullName evidence="2">Transglutaminase-like domain-containing protein</fullName>
    </recommendedName>
</protein>
<dbReference type="Gene3D" id="3.10.620.30">
    <property type="match status" value="1"/>
</dbReference>
<keyword evidence="4" id="KW-1185">Reference proteome</keyword>
<feature type="domain" description="Transglutaminase-like" evidence="2">
    <location>
        <begin position="186"/>
        <end position="250"/>
    </location>
</feature>
<dbReference type="PANTHER" id="PTHR46333:SF2">
    <property type="entry name" value="CYTOKINESIS PROTEIN 3"/>
    <property type="match status" value="1"/>
</dbReference>
<dbReference type="InterPro" id="IPR038765">
    <property type="entry name" value="Papain-like_cys_pep_sf"/>
</dbReference>
<dbReference type="InterPro" id="IPR002931">
    <property type="entry name" value="Transglutaminase-like"/>
</dbReference>
<dbReference type="SMART" id="SM00460">
    <property type="entry name" value="TGc"/>
    <property type="match status" value="1"/>
</dbReference>
<dbReference type="PANTHER" id="PTHR46333">
    <property type="entry name" value="CYTOKINESIS PROTEIN 3"/>
    <property type="match status" value="1"/>
</dbReference>
<evidence type="ECO:0000259" key="2">
    <source>
        <dbReference type="SMART" id="SM00460"/>
    </source>
</evidence>
<proteinExistence type="predicted"/>
<dbReference type="RefSeq" id="WP_343760236.1">
    <property type="nucleotide sequence ID" value="NZ_BAAACG010000008.1"/>
</dbReference>
<dbReference type="EMBL" id="BAAACG010000008">
    <property type="protein sequence ID" value="GAA0737573.1"/>
    <property type="molecule type" value="Genomic_DNA"/>
</dbReference>
<gene>
    <name evidence="3" type="ORF">GCM10008906_13870</name>
</gene>
<keyword evidence="1" id="KW-0812">Transmembrane</keyword>
<sequence length="386" mass="45869">MKKVLKRIIKVIMVIFITIVIFVVGICIHGEIKAKEIKGVKEAKDYKEFCEIVKSSIINYDTSVAIRVKNYDESIYNIDLIKEIEFSTGAETFEYNIKELRVKEYGVLNPIMKIDFKYTNDPKELKRKDDIVDKKVKEIVSKVIKKDMKDYEKEKVLQDYLVKNCKYDKDSFNKGIFNKNNDAYSALINKFSMCQGYSQAMKKLLNEAGIECKLVFGTIIDEKEKDKKKLGHAWNMVKIDGSYYHLDVTWNDTEKNHKEYNRYDFFNLTDEQIEKTRKWDRKKYPRCSSKKYTWKTLNLKDKMKDGTVVENIRNYNELYNCIRRVINNRENQISLKIIDYKENSYDIDQVVENIARPQNIGMSWKWSESKDIKTNVKYIDCKLTYK</sequence>
<accession>A0ABN1JEL3</accession>
<reference evidence="3 4" key="1">
    <citation type="journal article" date="2019" name="Int. J. Syst. Evol. Microbiol.">
        <title>The Global Catalogue of Microorganisms (GCM) 10K type strain sequencing project: providing services to taxonomists for standard genome sequencing and annotation.</title>
        <authorList>
            <consortium name="The Broad Institute Genomics Platform"/>
            <consortium name="The Broad Institute Genome Sequencing Center for Infectious Disease"/>
            <person name="Wu L."/>
            <person name="Ma J."/>
        </authorList>
    </citation>
    <scope>NUCLEOTIDE SEQUENCE [LARGE SCALE GENOMIC DNA]</scope>
    <source>
        <strain evidence="3 4">JCM 1407</strain>
    </source>
</reference>
<keyword evidence="1" id="KW-1133">Transmembrane helix</keyword>